<dbReference type="GO" id="GO:0035418">
    <property type="term" value="P:protein localization to synapse"/>
    <property type="evidence" value="ECO:0007669"/>
    <property type="project" value="TreeGrafter"/>
</dbReference>
<dbReference type="PANTHER" id="PTHR46054:SF3">
    <property type="entry name" value="MATERNAL EFFECT PROTEIN STAUFEN"/>
    <property type="match status" value="1"/>
</dbReference>
<dbReference type="Pfam" id="PF00035">
    <property type="entry name" value="dsrm"/>
    <property type="match status" value="2"/>
</dbReference>
<feature type="domain" description="DRBM" evidence="5">
    <location>
        <begin position="306"/>
        <end position="373"/>
    </location>
</feature>
<evidence type="ECO:0000256" key="4">
    <source>
        <dbReference type="SAM" id="SignalP"/>
    </source>
</evidence>
<dbReference type="KEGG" id="apln:108735610"/>
<dbReference type="GO" id="GO:0003729">
    <property type="term" value="F:mRNA binding"/>
    <property type="evidence" value="ECO:0007669"/>
    <property type="project" value="TreeGrafter"/>
</dbReference>
<dbReference type="CDD" id="cd19857">
    <property type="entry name" value="DSRM_STAU_rpt1"/>
    <property type="match status" value="1"/>
</dbReference>
<evidence type="ECO:0000313" key="6">
    <source>
        <dbReference type="Proteomes" id="UP000192223"/>
    </source>
</evidence>
<dbReference type="GO" id="GO:0003725">
    <property type="term" value="F:double-stranded RNA binding"/>
    <property type="evidence" value="ECO:0007669"/>
    <property type="project" value="TreeGrafter"/>
</dbReference>
<dbReference type="GO" id="GO:0010468">
    <property type="term" value="P:regulation of gene expression"/>
    <property type="evidence" value="ECO:0007669"/>
    <property type="project" value="UniProtKB-ARBA"/>
</dbReference>
<dbReference type="GO" id="GO:0010494">
    <property type="term" value="C:cytoplasmic stress granule"/>
    <property type="evidence" value="ECO:0007669"/>
    <property type="project" value="TreeGrafter"/>
</dbReference>
<keyword evidence="2 3" id="KW-0694">RNA-binding</keyword>
<dbReference type="GO" id="GO:0098964">
    <property type="term" value="P:anterograde dendritic transport of messenger ribonucleoprotein complex"/>
    <property type="evidence" value="ECO:0007669"/>
    <property type="project" value="TreeGrafter"/>
</dbReference>
<sequence>MAFLIFLYFGVIMNVGEGNILGKFHNFGCLEGNIELENGNLVFIEGSTYDTGHTYLLKAAGEDFETFSDINVDLNIQSKTVTEYSRHNLQKSSSMLINELAQFNNINLVHSLVAEHGPAHQKIFTVQLRLGNEEYEGIGNSLKEAKRIASAKALKNTKYEHPPTKNIEIQLRELASKRNEEVVFTNEYGHQITSSKDLQNPTLFPAHNIHKLRSIRISENHENNTVHENITEIKNTTGDYLNNLQTPDDPYMVHLKVGNREYIGIGYTTPAARHDAAIKAIEEIKRINIDGNSVDNTINANIQIKSPVSLIYETAAKLKKQVIFSMIKEEGPPHARLFTSRCQVDELIAEVEGFSKKKARQAAAELMLEKFQKLGWLELTSSNKEKKKRNKKKNKINKENVHVSEEVPDIIYEKEPTLISESQKIKNTVIGKNRKSMKDTLIELAKKLGISVQYWDIPKNNHEKYLTFVSLDITPSQICFGMDSVLETSREIASLKAFEELQRQGLDNIFTNNIQRTRKPDYVQSMVGDNKQSDYSYETKLY</sequence>
<name>A0A7F5QVE6_AGRPL</name>
<dbReference type="OrthoDB" id="10037267at2759"/>
<dbReference type="CDD" id="cd19858">
    <property type="entry name" value="DSRM_STAU_rpt2"/>
    <property type="match status" value="1"/>
</dbReference>
<accession>A0A7F5QVE6</accession>
<dbReference type="GO" id="GO:0043025">
    <property type="term" value="C:neuronal cell body"/>
    <property type="evidence" value="ECO:0007669"/>
    <property type="project" value="TreeGrafter"/>
</dbReference>
<dbReference type="CDD" id="cd19861">
    <property type="entry name" value="DSRM_STAU_rpt5"/>
    <property type="match status" value="1"/>
</dbReference>
<dbReference type="FunFam" id="3.30.160.20:FF:000007">
    <property type="entry name" value="Double-stranded RNA-binding protein Staufen homolog 1"/>
    <property type="match status" value="1"/>
</dbReference>
<dbReference type="GO" id="GO:0008298">
    <property type="term" value="P:intracellular mRNA localization"/>
    <property type="evidence" value="ECO:0007669"/>
    <property type="project" value="TreeGrafter"/>
</dbReference>
<dbReference type="Gene3D" id="3.30.160.20">
    <property type="match status" value="4"/>
</dbReference>
<feature type="chain" id="PRO_5028840033" evidence="4">
    <location>
        <begin position="19"/>
        <end position="542"/>
    </location>
</feature>
<evidence type="ECO:0000256" key="1">
    <source>
        <dbReference type="ARBA" id="ARBA00022737"/>
    </source>
</evidence>
<protein>
    <submittedName>
        <fullName evidence="7">Maternal effect protein staufen isoform X1</fullName>
    </submittedName>
</protein>
<dbReference type="SUPFAM" id="SSF54768">
    <property type="entry name" value="dsRNA-binding domain-like"/>
    <property type="match status" value="3"/>
</dbReference>
<dbReference type="GO" id="GO:0032839">
    <property type="term" value="C:dendrite cytoplasm"/>
    <property type="evidence" value="ECO:0007669"/>
    <property type="project" value="GOC"/>
</dbReference>
<evidence type="ECO:0000256" key="3">
    <source>
        <dbReference type="PROSITE-ProRule" id="PRU00266"/>
    </source>
</evidence>
<evidence type="ECO:0000259" key="5">
    <source>
        <dbReference type="PROSITE" id="PS50137"/>
    </source>
</evidence>
<dbReference type="PANTHER" id="PTHR46054">
    <property type="entry name" value="MATERNAL EFFECT PROTEIN STAUFEN"/>
    <property type="match status" value="1"/>
</dbReference>
<dbReference type="GeneID" id="108735610"/>
<dbReference type="AlphaFoldDB" id="A0A7F5QVE6"/>
<dbReference type="PROSITE" id="PS50137">
    <property type="entry name" value="DS_RBD"/>
    <property type="match status" value="2"/>
</dbReference>
<dbReference type="Proteomes" id="UP000192223">
    <property type="component" value="Unplaced"/>
</dbReference>
<evidence type="ECO:0000256" key="2">
    <source>
        <dbReference type="ARBA" id="ARBA00022884"/>
    </source>
</evidence>
<dbReference type="GO" id="GO:0005886">
    <property type="term" value="C:plasma membrane"/>
    <property type="evidence" value="ECO:0007669"/>
    <property type="project" value="TreeGrafter"/>
</dbReference>
<dbReference type="InterPro" id="IPR032478">
    <property type="entry name" value="Staufen_C"/>
</dbReference>
<proteinExistence type="predicted"/>
<dbReference type="GO" id="GO:0007281">
    <property type="term" value="P:germ cell development"/>
    <property type="evidence" value="ECO:0007669"/>
    <property type="project" value="TreeGrafter"/>
</dbReference>
<dbReference type="Pfam" id="PF16482">
    <property type="entry name" value="Staufen_C"/>
    <property type="match status" value="1"/>
</dbReference>
<dbReference type="SMART" id="SM00358">
    <property type="entry name" value="DSRM"/>
    <property type="match status" value="2"/>
</dbReference>
<dbReference type="InParanoid" id="A0A7F5QVE6"/>
<organism evidence="6 7">
    <name type="scientific">Agrilus planipennis</name>
    <name type="common">Emerald ash borer</name>
    <name type="synonym">Agrilus marcopoli</name>
    <dbReference type="NCBI Taxonomy" id="224129"/>
    <lineage>
        <taxon>Eukaryota</taxon>
        <taxon>Metazoa</taxon>
        <taxon>Ecdysozoa</taxon>
        <taxon>Arthropoda</taxon>
        <taxon>Hexapoda</taxon>
        <taxon>Insecta</taxon>
        <taxon>Pterygota</taxon>
        <taxon>Neoptera</taxon>
        <taxon>Endopterygota</taxon>
        <taxon>Coleoptera</taxon>
        <taxon>Polyphaga</taxon>
        <taxon>Elateriformia</taxon>
        <taxon>Buprestoidea</taxon>
        <taxon>Buprestidae</taxon>
        <taxon>Agrilinae</taxon>
        <taxon>Agrilus</taxon>
    </lineage>
</organism>
<keyword evidence="4" id="KW-0732">Signal</keyword>
<dbReference type="InterPro" id="IPR014720">
    <property type="entry name" value="dsRBD_dom"/>
</dbReference>
<evidence type="ECO:0000313" key="7">
    <source>
        <dbReference type="RefSeq" id="XP_025829035.1"/>
    </source>
</evidence>
<reference evidence="7" key="1">
    <citation type="submission" date="2025-08" db="UniProtKB">
        <authorList>
            <consortium name="RefSeq"/>
        </authorList>
    </citation>
    <scope>IDENTIFICATION</scope>
    <source>
        <tissue evidence="7">Entire body</tissue>
    </source>
</reference>
<keyword evidence="1" id="KW-0677">Repeat</keyword>
<feature type="signal peptide" evidence="4">
    <location>
        <begin position="1"/>
        <end position="18"/>
    </location>
</feature>
<gene>
    <name evidence="7" type="primary">LOC108735610</name>
</gene>
<keyword evidence="6" id="KW-1185">Reference proteome</keyword>
<feature type="domain" description="DRBM" evidence="5">
    <location>
        <begin position="92"/>
        <end position="159"/>
    </location>
</feature>
<dbReference type="RefSeq" id="XP_025829035.1">
    <property type="nucleotide sequence ID" value="XM_025973250.1"/>
</dbReference>
<dbReference type="InterPro" id="IPR051740">
    <property type="entry name" value="DRBM-containing_protein"/>
</dbReference>